<dbReference type="PANTHER" id="PTHR38097">
    <property type="match status" value="1"/>
</dbReference>
<comment type="subcellular location">
    <subcellularLocation>
        <location evidence="1">Cytoplasm</location>
        <location evidence="1">Nucleoid</location>
    </subcellularLocation>
</comment>
<accession>A0A2S9K7U9</accession>
<evidence type="ECO:0000256" key="1">
    <source>
        <dbReference type="ARBA" id="ARBA00004453"/>
    </source>
</evidence>
<evidence type="ECO:0000256" key="3">
    <source>
        <dbReference type="ARBA" id="ARBA00022490"/>
    </source>
</evidence>
<feature type="region of interest" description="Disordered" evidence="5">
    <location>
        <begin position="49"/>
        <end position="80"/>
    </location>
</feature>
<dbReference type="InterPro" id="IPR037150">
    <property type="entry name" value="H-NS_C_dom_sf"/>
</dbReference>
<dbReference type="GO" id="GO:0009295">
    <property type="term" value="C:nucleoid"/>
    <property type="evidence" value="ECO:0007669"/>
    <property type="project" value="UniProtKB-SubCell"/>
</dbReference>
<dbReference type="SUPFAM" id="SSF81273">
    <property type="entry name" value="H-NS histone-like proteins"/>
    <property type="match status" value="1"/>
</dbReference>
<dbReference type="SMART" id="SM00528">
    <property type="entry name" value="HNS"/>
    <property type="match status" value="1"/>
</dbReference>
<evidence type="ECO:0000259" key="6">
    <source>
        <dbReference type="SMART" id="SM00528"/>
    </source>
</evidence>
<evidence type="ECO:0000256" key="2">
    <source>
        <dbReference type="ARBA" id="ARBA00010610"/>
    </source>
</evidence>
<dbReference type="EMBL" id="PVLQ01000012">
    <property type="protein sequence ID" value="PRD66494.1"/>
    <property type="molecule type" value="Genomic_DNA"/>
</dbReference>
<dbReference type="Gene3D" id="4.10.430.10">
    <property type="entry name" value="Histone-like protein H-NS, C-terminal domain"/>
    <property type="match status" value="1"/>
</dbReference>
<dbReference type="GO" id="GO:0003677">
    <property type="term" value="F:DNA binding"/>
    <property type="evidence" value="ECO:0007669"/>
    <property type="project" value="UniProtKB-KW"/>
</dbReference>
<sequence>MATYSELVSQAQALMAQAEQVRKHELANVIADIKAKMKEYGITVEDLGAASSGRKGGAGKSKAPAKYQGPNGELWSGGPGRKPEWVKAALAAGQSLDQFLINS</sequence>
<gene>
    <name evidence="7" type="ORF">C6P64_04210</name>
</gene>
<evidence type="ECO:0000256" key="5">
    <source>
        <dbReference type="SAM" id="MobiDB-lite"/>
    </source>
</evidence>
<keyword evidence="4" id="KW-0238">DNA-binding</keyword>
<dbReference type="RefSeq" id="WP_105747334.1">
    <property type="nucleotide sequence ID" value="NZ_PVLQ01000012.1"/>
</dbReference>
<dbReference type="Pfam" id="PF00816">
    <property type="entry name" value="Histone_HNS"/>
    <property type="match status" value="1"/>
</dbReference>
<keyword evidence="8" id="KW-1185">Reference proteome</keyword>
<feature type="domain" description="DNA-binding protein H-NS-like C-terminal" evidence="6">
    <location>
        <begin position="57"/>
        <end position="101"/>
    </location>
</feature>
<reference evidence="7 8" key="1">
    <citation type="submission" date="2018-03" db="EMBL/GenBank/DDBJ databases">
        <title>Comparative genomics illustrates the genes involved in a hyperalkaliphilic mechanisms of Serpentinomonas isolated from highly-alkaline calcium-rich serpentinized springs.</title>
        <authorList>
            <person name="Suzuki S."/>
            <person name="Ishii S."/>
            <person name="Walworth N."/>
            <person name="Bird L."/>
            <person name="Kuenen J.G."/>
            <person name="Nealson K.H."/>
        </authorList>
    </citation>
    <scope>NUCLEOTIDE SEQUENCE [LARGE SCALE GENOMIC DNA]</scope>
    <source>
        <strain evidence="7 8">P1</strain>
    </source>
</reference>
<dbReference type="OrthoDB" id="5297879at2"/>
<keyword evidence="3" id="KW-0963">Cytoplasm</keyword>
<proteinExistence type="inferred from homology"/>
<comment type="caution">
    <text evidence="7">The sequence shown here is derived from an EMBL/GenBank/DDBJ whole genome shotgun (WGS) entry which is preliminary data.</text>
</comment>
<name>A0A2S9K7U9_9BURK</name>
<dbReference type="AlphaFoldDB" id="A0A2S9K7U9"/>
<evidence type="ECO:0000313" key="7">
    <source>
        <dbReference type="EMBL" id="PRD66494.1"/>
    </source>
</evidence>
<comment type="similarity">
    <text evidence="2">Belongs to the histone-like protein H-NS family.</text>
</comment>
<organism evidence="7 8">
    <name type="scientific">Malikia granosa</name>
    <dbReference type="NCBI Taxonomy" id="263067"/>
    <lineage>
        <taxon>Bacteria</taxon>
        <taxon>Pseudomonadati</taxon>
        <taxon>Pseudomonadota</taxon>
        <taxon>Betaproteobacteria</taxon>
        <taxon>Burkholderiales</taxon>
        <taxon>Comamonadaceae</taxon>
        <taxon>Malikia</taxon>
    </lineage>
</organism>
<dbReference type="Proteomes" id="UP000238589">
    <property type="component" value="Unassembled WGS sequence"/>
</dbReference>
<evidence type="ECO:0000313" key="8">
    <source>
        <dbReference type="Proteomes" id="UP000238589"/>
    </source>
</evidence>
<evidence type="ECO:0000256" key="4">
    <source>
        <dbReference type="ARBA" id="ARBA00023125"/>
    </source>
</evidence>
<protein>
    <submittedName>
        <fullName evidence="7">Histidine biosynthesis protein HisIE</fullName>
    </submittedName>
</protein>
<dbReference type="InterPro" id="IPR027444">
    <property type="entry name" value="H-NS_C_dom"/>
</dbReference>
<dbReference type="PANTHER" id="PTHR38097:SF2">
    <property type="entry name" value="DNA-BINDING PROTEIN STPA"/>
    <property type="match status" value="1"/>
</dbReference>